<keyword evidence="10" id="KW-1185">Reference proteome</keyword>
<dbReference type="STRING" id="1050202.GCA_000384035_03340"/>
<evidence type="ECO:0000313" key="10">
    <source>
        <dbReference type="Proteomes" id="UP000239352"/>
    </source>
</evidence>
<evidence type="ECO:0000259" key="7">
    <source>
        <dbReference type="Pfam" id="PF00933"/>
    </source>
</evidence>
<comment type="catalytic activity">
    <reaction evidence="1">
        <text>Hydrolysis of terminal non-reducing N-acetyl-D-hexosamine residues in N-acetyl-beta-D-hexosaminides.</text>
        <dbReference type="EC" id="3.2.1.52"/>
    </reaction>
</comment>
<accession>A0A2T0GWB0</accession>
<dbReference type="PANTHER" id="PTHR30480">
    <property type="entry name" value="BETA-HEXOSAMINIDASE-RELATED"/>
    <property type="match status" value="1"/>
</dbReference>
<dbReference type="SUPFAM" id="SSF51445">
    <property type="entry name" value="(Trans)glycosidases"/>
    <property type="match status" value="1"/>
</dbReference>
<protein>
    <recommendedName>
        <fullName evidence="3">beta-N-acetylhexosaminidase</fullName>
        <ecNumber evidence="3">3.2.1.52</ecNumber>
    </recommendedName>
</protein>
<dbReference type="InterPro" id="IPR002772">
    <property type="entry name" value="Glyco_hydro_3_C"/>
</dbReference>
<comment type="similarity">
    <text evidence="2">Belongs to the glycosyl hydrolase 3 family.</text>
</comment>
<dbReference type="GO" id="GO:0009254">
    <property type="term" value="P:peptidoglycan turnover"/>
    <property type="evidence" value="ECO:0007669"/>
    <property type="project" value="TreeGrafter"/>
</dbReference>
<evidence type="ECO:0000256" key="4">
    <source>
        <dbReference type="ARBA" id="ARBA00022801"/>
    </source>
</evidence>
<dbReference type="InterPro" id="IPR001764">
    <property type="entry name" value="Glyco_hydro_3_N"/>
</dbReference>
<dbReference type="Pfam" id="PF00933">
    <property type="entry name" value="Glyco_hydro_3"/>
    <property type="match status" value="1"/>
</dbReference>
<dbReference type="AlphaFoldDB" id="A0A2T0GWB0"/>
<dbReference type="SUPFAM" id="SSF52279">
    <property type="entry name" value="Beta-D-glucan exohydrolase, C-terminal domain"/>
    <property type="match status" value="1"/>
</dbReference>
<dbReference type="GO" id="GO:0004563">
    <property type="term" value="F:beta-N-acetylhexosaminidase activity"/>
    <property type="evidence" value="ECO:0007669"/>
    <property type="project" value="UniProtKB-EC"/>
</dbReference>
<dbReference type="Pfam" id="PF01915">
    <property type="entry name" value="Glyco_hydro_3_C"/>
    <property type="match status" value="1"/>
</dbReference>
<dbReference type="EC" id="3.2.1.52" evidence="3"/>
<dbReference type="InterPro" id="IPR036881">
    <property type="entry name" value="Glyco_hydro_3_C_sf"/>
</dbReference>
<dbReference type="FunCoup" id="A0A2T0GWB0">
    <property type="interactions" value="20"/>
</dbReference>
<dbReference type="InParanoid" id="A0A2T0GWB0"/>
<feature type="compositionally biased region" description="Low complexity" evidence="6">
    <location>
        <begin position="1"/>
        <end position="27"/>
    </location>
</feature>
<comment type="caution">
    <text evidence="9">The sequence shown here is derived from an EMBL/GenBank/DDBJ whole genome shotgun (WGS) entry which is preliminary data.</text>
</comment>
<feature type="region of interest" description="Disordered" evidence="6">
    <location>
        <begin position="577"/>
        <end position="602"/>
    </location>
</feature>
<dbReference type="Gene3D" id="3.20.20.300">
    <property type="entry name" value="Glycoside hydrolase, family 3, N-terminal domain"/>
    <property type="match status" value="1"/>
</dbReference>
<dbReference type="Proteomes" id="UP000239352">
    <property type="component" value="Unassembled WGS sequence"/>
</dbReference>
<gene>
    <name evidence="9" type="ORF">CEP50_10705</name>
</gene>
<evidence type="ECO:0000259" key="8">
    <source>
        <dbReference type="Pfam" id="PF01915"/>
    </source>
</evidence>
<evidence type="ECO:0000256" key="1">
    <source>
        <dbReference type="ARBA" id="ARBA00001231"/>
    </source>
</evidence>
<feature type="domain" description="Glycoside hydrolase family 3 C-terminal" evidence="8">
    <location>
        <begin position="432"/>
        <end position="602"/>
    </location>
</feature>
<dbReference type="PRINTS" id="PR00133">
    <property type="entry name" value="GLHYDRLASE3"/>
</dbReference>
<evidence type="ECO:0000256" key="2">
    <source>
        <dbReference type="ARBA" id="ARBA00005336"/>
    </source>
</evidence>
<organism evidence="9 10">
    <name type="scientific">Actinopolyspora mortivallis</name>
    <dbReference type="NCBI Taxonomy" id="33906"/>
    <lineage>
        <taxon>Bacteria</taxon>
        <taxon>Bacillati</taxon>
        <taxon>Actinomycetota</taxon>
        <taxon>Actinomycetes</taxon>
        <taxon>Actinopolysporales</taxon>
        <taxon>Actinopolysporaceae</taxon>
        <taxon>Actinopolyspora</taxon>
    </lineage>
</organism>
<dbReference type="InterPro" id="IPR050226">
    <property type="entry name" value="NagZ_Beta-hexosaminidase"/>
</dbReference>
<dbReference type="RefSeq" id="WP_106113789.1">
    <property type="nucleotide sequence ID" value="NZ_PVSR01000015.1"/>
</dbReference>
<feature type="domain" description="Glycoside hydrolase family 3 N-terminal" evidence="7">
    <location>
        <begin position="57"/>
        <end position="393"/>
    </location>
</feature>
<feature type="region of interest" description="Disordered" evidence="6">
    <location>
        <begin position="1"/>
        <end position="41"/>
    </location>
</feature>
<evidence type="ECO:0000313" key="9">
    <source>
        <dbReference type="EMBL" id="PRW63405.1"/>
    </source>
</evidence>
<dbReference type="FunFam" id="3.20.20.300:FF:000014">
    <property type="entry name" value="Beta-hexosaminidase, lipoprotein"/>
    <property type="match status" value="1"/>
</dbReference>
<dbReference type="EMBL" id="PVSR01000015">
    <property type="protein sequence ID" value="PRW63405.1"/>
    <property type="molecule type" value="Genomic_DNA"/>
</dbReference>
<name>A0A2T0GWB0_ACTMO</name>
<dbReference type="InterPro" id="IPR017853">
    <property type="entry name" value="GH"/>
</dbReference>
<keyword evidence="5" id="KW-0326">Glycosidase</keyword>
<sequence length="602" mass="64330">MTATLAATTLGAAGSASDPGAGRPSGATPSPVPAPPRAGEVPDWADRVVAGMSLPRKVGQLFVTVVYGPRADSSHPGNREEHGLDTPEEVVRAFHPGGVIHFSWTDSLHHPRQIAELSNDLQRAALDSGAGLPLTIATDQEQGLVTRIGPPATVFAGNMAHGAARDPHLARRAAFVTGHELRAMGITQNFAPVGDVNVNPENPVIGVRSFGSDPELVARMTRAQVRGYQDTGAPSETVSAAVKHFPGHGDTTVDSHTALPVIEHTDSQWRRLDAPPFRAAISAGVDAVMTAHIRFPGLDDSGEPATLSRTLLTGLLREELGFDGVIVTDSLRMRGVRELHPDESVAVLALRAGADQLLMPPNLSEAVEEVVAAVRDGRLSVDAVDRSVARILRAKARRGVITDPLVRLSAVERVVGSPRNLREARRVTDPTVTLLRDDPGLLPLRRPPGRVLVTGWGTETCAELADRLRRRGSRVRTLPTGANPTEQDAARVAREAAGHDLVLVLTNAAWKEDRAGQRALARAPAEAGVPTMAVAVRDPYDAAHVERIGTWLTTYSHRPVAMESLVRVLFGEISPQGRLPVPVPDPQRPDTDRYPFGHGLSW</sequence>
<evidence type="ECO:0000256" key="5">
    <source>
        <dbReference type="ARBA" id="ARBA00023295"/>
    </source>
</evidence>
<proteinExistence type="inferred from homology"/>
<dbReference type="PANTHER" id="PTHR30480:SF13">
    <property type="entry name" value="BETA-HEXOSAMINIDASE"/>
    <property type="match status" value="1"/>
</dbReference>
<reference evidence="9 10" key="1">
    <citation type="submission" date="2018-03" db="EMBL/GenBank/DDBJ databases">
        <title>Actinopolyspora mortivallis from Sahara, screening for active biomolecules.</title>
        <authorList>
            <person name="Selama O."/>
            <person name="Wellington E.M.H."/>
            <person name="Hacene H."/>
        </authorList>
    </citation>
    <scope>NUCLEOTIDE SEQUENCE [LARGE SCALE GENOMIC DNA]</scope>
    <source>
        <strain evidence="9 10">M5A</strain>
    </source>
</reference>
<evidence type="ECO:0000256" key="6">
    <source>
        <dbReference type="SAM" id="MobiDB-lite"/>
    </source>
</evidence>
<dbReference type="Gene3D" id="3.40.50.1700">
    <property type="entry name" value="Glycoside hydrolase family 3 C-terminal domain"/>
    <property type="match status" value="1"/>
</dbReference>
<dbReference type="GO" id="GO:0005975">
    <property type="term" value="P:carbohydrate metabolic process"/>
    <property type="evidence" value="ECO:0007669"/>
    <property type="project" value="InterPro"/>
</dbReference>
<evidence type="ECO:0000256" key="3">
    <source>
        <dbReference type="ARBA" id="ARBA00012663"/>
    </source>
</evidence>
<dbReference type="InterPro" id="IPR036962">
    <property type="entry name" value="Glyco_hydro_3_N_sf"/>
</dbReference>
<keyword evidence="4" id="KW-0378">Hydrolase</keyword>